<feature type="binding site" evidence="11">
    <location>
        <position position="408"/>
    </location>
    <ligand>
        <name>Mg(2+)</name>
        <dbReference type="ChEBI" id="CHEBI:18420"/>
        <label>1</label>
    </ligand>
</feature>
<dbReference type="CDD" id="cd00775">
    <property type="entry name" value="LysRS_core"/>
    <property type="match status" value="1"/>
</dbReference>
<gene>
    <name evidence="11 14" type="primary">lysS</name>
    <name evidence="14" type="ORF">KC729_14455</name>
</gene>
<evidence type="ECO:0000256" key="9">
    <source>
        <dbReference type="ARBA" id="ARBA00023146"/>
    </source>
</evidence>
<feature type="binding site" evidence="11">
    <location>
        <position position="401"/>
    </location>
    <ligand>
        <name>Mg(2+)</name>
        <dbReference type="ChEBI" id="CHEBI:18420"/>
        <label>1</label>
    </ligand>
</feature>
<dbReference type="GO" id="GO:0005829">
    <property type="term" value="C:cytosol"/>
    <property type="evidence" value="ECO:0007669"/>
    <property type="project" value="TreeGrafter"/>
</dbReference>
<dbReference type="CDD" id="cd04322">
    <property type="entry name" value="LysRS_N"/>
    <property type="match status" value="1"/>
</dbReference>
<dbReference type="InterPro" id="IPR045864">
    <property type="entry name" value="aa-tRNA-synth_II/BPL/LPL"/>
</dbReference>
<dbReference type="GO" id="GO:0004824">
    <property type="term" value="F:lysine-tRNA ligase activity"/>
    <property type="evidence" value="ECO:0007669"/>
    <property type="project" value="UniProtKB-UniRule"/>
</dbReference>
<organism evidence="14 15">
    <name type="scientific">Eiseniibacteriota bacterium</name>
    <dbReference type="NCBI Taxonomy" id="2212470"/>
    <lineage>
        <taxon>Bacteria</taxon>
        <taxon>Candidatus Eiseniibacteriota</taxon>
    </lineage>
</organism>
<dbReference type="InterPro" id="IPR018149">
    <property type="entry name" value="Lys-tRNA-synth_II_C"/>
</dbReference>
<dbReference type="FunFam" id="2.40.50.140:FF:000024">
    <property type="entry name" value="Lysine--tRNA ligase"/>
    <property type="match status" value="1"/>
</dbReference>
<evidence type="ECO:0000256" key="12">
    <source>
        <dbReference type="RuleBase" id="RU000336"/>
    </source>
</evidence>
<keyword evidence="8 11" id="KW-0648">Protein biosynthesis</keyword>
<evidence type="ECO:0000256" key="8">
    <source>
        <dbReference type="ARBA" id="ARBA00022917"/>
    </source>
</evidence>
<dbReference type="HAMAP" id="MF_00252">
    <property type="entry name" value="Lys_tRNA_synth_class2"/>
    <property type="match status" value="1"/>
</dbReference>
<dbReference type="Proteomes" id="UP000697710">
    <property type="component" value="Unassembled WGS sequence"/>
</dbReference>
<comment type="subunit">
    <text evidence="11">Homodimer.</text>
</comment>
<evidence type="ECO:0000256" key="10">
    <source>
        <dbReference type="ARBA" id="ARBA00048573"/>
    </source>
</evidence>
<evidence type="ECO:0000256" key="7">
    <source>
        <dbReference type="ARBA" id="ARBA00022840"/>
    </source>
</evidence>
<dbReference type="GO" id="GO:0000287">
    <property type="term" value="F:magnesium ion binding"/>
    <property type="evidence" value="ECO:0007669"/>
    <property type="project" value="UniProtKB-UniRule"/>
</dbReference>
<keyword evidence="4 11" id="KW-0436">Ligase</keyword>
<keyword evidence="3 11" id="KW-0963">Cytoplasm</keyword>
<evidence type="ECO:0000256" key="11">
    <source>
        <dbReference type="HAMAP-Rule" id="MF_00252"/>
    </source>
</evidence>
<reference evidence="14" key="2">
    <citation type="journal article" date="2021" name="Microbiome">
        <title>Successional dynamics and alternative stable states in a saline activated sludge microbial community over 9 years.</title>
        <authorList>
            <person name="Wang Y."/>
            <person name="Ye J."/>
            <person name="Ju F."/>
            <person name="Liu L."/>
            <person name="Boyd J.A."/>
            <person name="Deng Y."/>
            <person name="Parks D.H."/>
            <person name="Jiang X."/>
            <person name="Yin X."/>
            <person name="Woodcroft B.J."/>
            <person name="Tyson G.W."/>
            <person name="Hugenholtz P."/>
            <person name="Polz M.F."/>
            <person name="Zhang T."/>
        </authorList>
    </citation>
    <scope>NUCLEOTIDE SEQUENCE</scope>
    <source>
        <strain evidence="14">HKST-UBA01</strain>
    </source>
</reference>
<evidence type="ECO:0000313" key="15">
    <source>
        <dbReference type="Proteomes" id="UP000697710"/>
    </source>
</evidence>
<dbReference type="PANTHER" id="PTHR42918:SF15">
    <property type="entry name" value="LYSINE--TRNA LIGASE, CHLOROPLASTIC_MITOCHONDRIAL"/>
    <property type="match status" value="1"/>
</dbReference>
<keyword evidence="5 11" id="KW-0479">Metal-binding</keyword>
<protein>
    <recommendedName>
        <fullName evidence="11">Lysine--tRNA ligase</fullName>
        <ecNumber evidence="11">6.1.1.6</ecNumber>
    </recommendedName>
    <alternativeName>
        <fullName evidence="11">Lysyl-tRNA synthetase</fullName>
        <shortName evidence="11">LysRS</shortName>
    </alternativeName>
</protein>
<dbReference type="GO" id="GO:0005524">
    <property type="term" value="F:ATP binding"/>
    <property type="evidence" value="ECO:0007669"/>
    <property type="project" value="UniProtKB-UniRule"/>
</dbReference>
<dbReference type="InterPro" id="IPR002313">
    <property type="entry name" value="Lys-tRNA-ligase_II"/>
</dbReference>
<keyword evidence="7 11" id="KW-0067">ATP-binding</keyword>
<dbReference type="PROSITE" id="PS50862">
    <property type="entry name" value="AA_TRNA_LIGASE_II"/>
    <property type="match status" value="1"/>
</dbReference>
<dbReference type="PANTHER" id="PTHR42918">
    <property type="entry name" value="LYSYL-TRNA SYNTHETASE"/>
    <property type="match status" value="1"/>
</dbReference>
<dbReference type="Pfam" id="PF00152">
    <property type="entry name" value="tRNA-synt_2"/>
    <property type="match status" value="1"/>
</dbReference>
<comment type="catalytic activity">
    <reaction evidence="10 11 12">
        <text>tRNA(Lys) + L-lysine + ATP = L-lysyl-tRNA(Lys) + AMP + diphosphate</text>
        <dbReference type="Rhea" id="RHEA:20792"/>
        <dbReference type="Rhea" id="RHEA-COMP:9696"/>
        <dbReference type="Rhea" id="RHEA-COMP:9697"/>
        <dbReference type="ChEBI" id="CHEBI:30616"/>
        <dbReference type="ChEBI" id="CHEBI:32551"/>
        <dbReference type="ChEBI" id="CHEBI:33019"/>
        <dbReference type="ChEBI" id="CHEBI:78442"/>
        <dbReference type="ChEBI" id="CHEBI:78529"/>
        <dbReference type="ChEBI" id="CHEBI:456215"/>
        <dbReference type="EC" id="6.1.1.6"/>
    </reaction>
</comment>
<dbReference type="GO" id="GO:0006430">
    <property type="term" value="P:lysyl-tRNA aminoacylation"/>
    <property type="evidence" value="ECO:0007669"/>
    <property type="project" value="UniProtKB-UniRule"/>
</dbReference>
<dbReference type="GO" id="GO:0000049">
    <property type="term" value="F:tRNA binding"/>
    <property type="evidence" value="ECO:0007669"/>
    <property type="project" value="TreeGrafter"/>
</dbReference>
<evidence type="ECO:0000256" key="1">
    <source>
        <dbReference type="ARBA" id="ARBA00004496"/>
    </source>
</evidence>
<dbReference type="Pfam" id="PF01336">
    <property type="entry name" value="tRNA_anti-codon"/>
    <property type="match status" value="1"/>
</dbReference>
<proteinExistence type="inferred from homology"/>
<comment type="caution">
    <text evidence="14">The sequence shown here is derived from an EMBL/GenBank/DDBJ whole genome shotgun (WGS) entry which is preliminary data.</text>
</comment>
<dbReference type="NCBIfam" id="NF001756">
    <property type="entry name" value="PRK00484.1"/>
    <property type="match status" value="1"/>
</dbReference>
<comment type="cofactor">
    <cofactor evidence="11 12">
        <name>Mg(2+)</name>
        <dbReference type="ChEBI" id="CHEBI:18420"/>
    </cofactor>
    <text evidence="11 12">Binds 3 Mg(2+) ions per subunit.</text>
</comment>
<dbReference type="EMBL" id="JAGQHR010000504">
    <property type="protein sequence ID" value="MCA9728889.1"/>
    <property type="molecule type" value="Genomic_DNA"/>
</dbReference>
<comment type="similarity">
    <text evidence="2 11">Belongs to the class-II aminoacyl-tRNA synthetase family.</text>
</comment>
<evidence type="ECO:0000256" key="4">
    <source>
        <dbReference type="ARBA" id="ARBA00022598"/>
    </source>
</evidence>
<evidence type="ECO:0000256" key="6">
    <source>
        <dbReference type="ARBA" id="ARBA00022741"/>
    </source>
</evidence>
<keyword evidence="6 11" id="KW-0547">Nucleotide-binding</keyword>
<feature type="binding site" evidence="11">
    <location>
        <position position="408"/>
    </location>
    <ligand>
        <name>Mg(2+)</name>
        <dbReference type="ChEBI" id="CHEBI:18420"/>
        <label>2</label>
    </ligand>
</feature>
<dbReference type="SUPFAM" id="SSF50249">
    <property type="entry name" value="Nucleic acid-binding proteins"/>
    <property type="match status" value="1"/>
</dbReference>
<comment type="subcellular location">
    <subcellularLocation>
        <location evidence="1 11">Cytoplasm</location>
    </subcellularLocation>
</comment>
<dbReference type="SUPFAM" id="SSF55681">
    <property type="entry name" value="Class II aaRS and biotin synthetases"/>
    <property type="match status" value="1"/>
</dbReference>
<dbReference type="EC" id="6.1.1.6" evidence="11"/>
<keyword evidence="9 11" id="KW-0030">Aminoacyl-tRNA synthetase</keyword>
<evidence type="ECO:0000313" key="14">
    <source>
        <dbReference type="EMBL" id="MCA9728889.1"/>
    </source>
</evidence>
<dbReference type="PRINTS" id="PR00982">
    <property type="entry name" value="TRNASYNTHLYS"/>
</dbReference>
<evidence type="ECO:0000256" key="2">
    <source>
        <dbReference type="ARBA" id="ARBA00008226"/>
    </source>
</evidence>
<dbReference type="InterPro" id="IPR012340">
    <property type="entry name" value="NA-bd_OB-fold"/>
</dbReference>
<dbReference type="Gene3D" id="2.40.50.140">
    <property type="entry name" value="Nucleic acid-binding proteins"/>
    <property type="match status" value="1"/>
</dbReference>
<dbReference type="NCBIfam" id="TIGR00499">
    <property type="entry name" value="lysS_bact"/>
    <property type="match status" value="1"/>
</dbReference>
<dbReference type="AlphaFoldDB" id="A0A956M0K5"/>
<reference evidence="14" key="1">
    <citation type="submission" date="2020-04" db="EMBL/GenBank/DDBJ databases">
        <authorList>
            <person name="Zhang T."/>
        </authorList>
    </citation>
    <scope>NUCLEOTIDE SEQUENCE</scope>
    <source>
        <strain evidence="14">HKST-UBA01</strain>
    </source>
</reference>
<name>A0A956M0K5_UNCEI</name>
<dbReference type="InterPro" id="IPR004364">
    <property type="entry name" value="Aa-tRNA-synt_II"/>
</dbReference>
<keyword evidence="11 12" id="KW-0460">Magnesium</keyword>
<sequence length="500" mass="56701">MKKELIQTRIDKAARLRESGINPYPYVFDRTHETGELLADFDARIGGDEVSVAGRVMALRPMGKVTFAHLQDAAGRMQLYFRKDDLPVPVWEALEQIDLGDLIGVRGAPMRTRSGEATLQVRELAVLAKSIRPLPVVKEKDGQKFDAWEDTGNRYRRRHLDFILNPEHRRAFETRAKVVRACRAFLDGRGFLEVETPVLQSIYGGAMARPFVTHHNALDLQLYLRIALELPLKKLLVGGMDRVYEIGHVFRNEGIDRSHSPEFTMLEFYWAYADYHQAMDLVEAMLREVLEAATGSLQVEWDGRSLDFSKPIPRRRMVDLIEEKIGLSVLTAPEEELRARLVAAGESVPPYAARGHLIEGLFDHFVQPELFQPIFVTDHPRAISPLAKIHRDEPELVERFEIFIGGVEFGNAFSELNDPVDQRARFEDQAAQREKGDLEAQVLDEEFLQAIEHGMPPAAGVGIGIDRLAMLAAGVHSLRDILLFPQMRPEEIRAETEDEE</sequence>
<evidence type="ECO:0000256" key="3">
    <source>
        <dbReference type="ARBA" id="ARBA00022490"/>
    </source>
</evidence>
<accession>A0A956M0K5</accession>
<dbReference type="FunFam" id="3.30.930.10:FF:000238">
    <property type="entry name" value="Lysine--tRNA ligase"/>
    <property type="match status" value="1"/>
</dbReference>
<feature type="domain" description="Aminoacyl-transfer RNA synthetases class-II family profile" evidence="13">
    <location>
        <begin position="172"/>
        <end position="489"/>
    </location>
</feature>
<dbReference type="InterPro" id="IPR006195">
    <property type="entry name" value="aa-tRNA-synth_II"/>
</dbReference>
<evidence type="ECO:0000256" key="5">
    <source>
        <dbReference type="ARBA" id="ARBA00022723"/>
    </source>
</evidence>
<dbReference type="Gene3D" id="3.30.930.10">
    <property type="entry name" value="Bira Bifunctional Protein, Domain 2"/>
    <property type="match status" value="1"/>
</dbReference>
<dbReference type="InterPro" id="IPR004365">
    <property type="entry name" value="NA-bd_OB_tRNA"/>
</dbReference>
<evidence type="ECO:0000259" key="13">
    <source>
        <dbReference type="PROSITE" id="PS50862"/>
    </source>
</evidence>
<dbReference type="InterPro" id="IPR044136">
    <property type="entry name" value="Lys-tRNA-ligase_II_N"/>
</dbReference>